<dbReference type="EMBL" id="JAGFNK010000292">
    <property type="protein sequence ID" value="KAI9453760.1"/>
    <property type="molecule type" value="Genomic_DNA"/>
</dbReference>
<proteinExistence type="predicted"/>
<accession>A0ACC0TZY8</accession>
<gene>
    <name evidence="1" type="ORF">F5148DRAFT_1232100</name>
</gene>
<dbReference type="Proteomes" id="UP001207468">
    <property type="component" value="Unassembled WGS sequence"/>
</dbReference>
<name>A0ACC0TZY8_9AGAM</name>
<keyword evidence="2" id="KW-1185">Reference proteome</keyword>
<evidence type="ECO:0000313" key="2">
    <source>
        <dbReference type="Proteomes" id="UP001207468"/>
    </source>
</evidence>
<comment type="caution">
    <text evidence="1">The sequence shown here is derived from an EMBL/GenBank/DDBJ whole genome shotgun (WGS) entry which is preliminary data.</text>
</comment>
<organism evidence="1 2">
    <name type="scientific">Russula earlei</name>
    <dbReference type="NCBI Taxonomy" id="71964"/>
    <lineage>
        <taxon>Eukaryota</taxon>
        <taxon>Fungi</taxon>
        <taxon>Dikarya</taxon>
        <taxon>Basidiomycota</taxon>
        <taxon>Agaricomycotina</taxon>
        <taxon>Agaricomycetes</taxon>
        <taxon>Russulales</taxon>
        <taxon>Russulaceae</taxon>
        <taxon>Russula</taxon>
    </lineage>
</organism>
<evidence type="ECO:0000313" key="1">
    <source>
        <dbReference type="EMBL" id="KAI9453760.1"/>
    </source>
</evidence>
<sequence>MRIIPLTLRITHYSRAPPQWPGRLMIHVAGDWHTTATPPDLAPMRGTVKMVSSGDIRWTLISFREDGQGQWFSIGVAEHELSDPFGPFWAWKVGAHLMPVTVIRVLVKITSLREVVQLVASYILLSL</sequence>
<protein>
    <submittedName>
        <fullName evidence="1">Uncharacterized protein</fullName>
    </submittedName>
</protein>
<reference evidence="1" key="1">
    <citation type="submission" date="2021-03" db="EMBL/GenBank/DDBJ databases">
        <title>Evolutionary priming and transition to the ectomycorrhizal habit in an iconic lineage of mushroom-forming fungi: is preadaptation a requirement?</title>
        <authorList>
            <consortium name="DOE Joint Genome Institute"/>
            <person name="Looney B.P."/>
            <person name="Miyauchi S."/>
            <person name="Morin E."/>
            <person name="Drula E."/>
            <person name="Courty P.E."/>
            <person name="Chicoki N."/>
            <person name="Fauchery L."/>
            <person name="Kohler A."/>
            <person name="Kuo A."/>
            <person name="LaButti K."/>
            <person name="Pangilinan J."/>
            <person name="Lipzen A."/>
            <person name="Riley R."/>
            <person name="Andreopoulos W."/>
            <person name="He G."/>
            <person name="Johnson J."/>
            <person name="Barry K.W."/>
            <person name="Grigoriev I.V."/>
            <person name="Nagy L."/>
            <person name="Hibbett D."/>
            <person name="Henrissat B."/>
            <person name="Matheny P.B."/>
            <person name="Labbe J."/>
            <person name="Martin A.F."/>
        </authorList>
    </citation>
    <scope>NUCLEOTIDE SEQUENCE</scope>
    <source>
        <strain evidence="1">BPL698</strain>
    </source>
</reference>